<sequence length="134" mass="15320">MIPQITDYLLRKLPDSFKGWTREALEDYVLFHAQQGTLKIATQDDQVVAVLVGWRQMGPEPKPWTWQASDPNGDHWYWHQFAADCAVFAMAVAAKFFHDRPESAILPAIGYRNGKLTTYPKGSMPIYRVASKHL</sequence>
<proteinExistence type="predicted"/>
<gene>
    <name evidence="1" type="ORF">UFOVP175_39</name>
</gene>
<evidence type="ECO:0000313" key="1">
    <source>
        <dbReference type="EMBL" id="CAB5195026.1"/>
    </source>
</evidence>
<protein>
    <submittedName>
        <fullName evidence="1">Uncharacterized protein</fullName>
    </submittedName>
</protein>
<reference evidence="1" key="1">
    <citation type="submission" date="2020-05" db="EMBL/GenBank/DDBJ databases">
        <authorList>
            <person name="Chiriac C."/>
            <person name="Salcher M."/>
            <person name="Ghai R."/>
            <person name="Kavagutti S V."/>
        </authorList>
    </citation>
    <scope>NUCLEOTIDE SEQUENCE</scope>
</reference>
<dbReference type="EMBL" id="LR798221">
    <property type="protein sequence ID" value="CAB5195026.1"/>
    <property type="molecule type" value="Genomic_DNA"/>
</dbReference>
<organism evidence="1">
    <name type="scientific">uncultured Caudovirales phage</name>
    <dbReference type="NCBI Taxonomy" id="2100421"/>
    <lineage>
        <taxon>Viruses</taxon>
        <taxon>Duplodnaviria</taxon>
        <taxon>Heunggongvirae</taxon>
        <taxon>Uroviricota</taxon>
        <taxon>Caudoviricetes</taxon>
        <taxon>Peduoviridae</taxon>
        <taxon>Maltschvirus</taxon>
        <taxon>Maltschvirus maltsch</taxon>
    </lineage>
</organism>
<name>A0A6J7WCN6_9CAUD</name>
<accession>A0A6J7WCN6</accession>